<evidence type="ECO:0000256" key="2">
    <source>
        <dbReference type="ARBA" id="ARBA00023015"/>
    </source>
</evidence>
<dbReference type="AlphaFoldDB" id="A0A0C2YHV9"/>
<dbReference type="GO" id="GO:0000978">
    <property type="term" value="F:RNA polymerase II cis-regulatory region sequence-specific DNA binding"/>
    <property type="evidence" value="ECO:0007669"/>
    <property type="project" value="TreeGrafter"/>
</dbReference>
<feature type="region of interest" description="Disordered" evidence="6">
    <location>
        <begin position="114"/>
        <end position="313"/>
    </location>
</feature>
<keyword evidence="2" id="KW-0805">Transcription regulation</keyword>
<keyword evidence="3" id="KW-0238">DNA-binding</keyword>
<dbReference type="InterPro" id="IPR052207">
    <property type="entry name" value="Max-like/E-box_TFs"/>
</dbReference>
<comment type="subcellular location">
    <subcellularLocation>
        <location evidence="1">Nucleus</location>
    </subcellularLocation>
</comment>
<sequence>MSLLSPSESNAFQSFLSTIDYQDEAISASDWAIYNSSAAMHQVPDDPLLDNGVNPGHREALAKATKDLMSLDSDVWGTGGSSMMDHHPNLSHQAFDMQGRHNGHYDHQLLAHQQQVLQHQHQQHPQRHNSFSTNRDLFPFLHNKVQQQQQQQQPMSLQYSSHMQQQHPQMSSLNHSSSSTSFGFQQRHNSISMTPPLHHQQQQPQQQQQQVNIPQQPQRPGSRGTRLPGSGSAPSLSGSSRPSTSAPNGNDASTSAIGARSNSADATGTSKRARTSTSPPISNRTGQPQQKPTLLSPSQKKANHIQSEQKRRANIRRGYEALCETVPALREAIREEEEQEKMSNGGSGTRKKARTKKGAKDGDERDKDRLDGRAGPRSENVVLSKTIDHIQQLISDRSSLLARLHRARSSLPPGHPVLTPLIADPPWEREWKGGEGRLGDEEPAGSDEEEEEAE</sequence>
<feature type="compositionally biased region" description="Basic and acidic residues" evidence="6">
    <location>
        <begin position="426"/>
        <end position="440"/>
    </location>
</feature>
<keyword evidence="9" id="KW-1185">Reference proteome</keyword>
<evidence type="ECO:0000313" key="8">
    <source>
        <dbReference type="EMBL" id="KIM40622.1"/>
    </source>
</evidence>
<reference evidence="8 9" key="1">
    <citation type="submission" date="2014-04" db="EMBL/GenBank/DDBJ databases">
        <authorList>
            <consortium name="DOE Joint Genome Institute"/>
            <person name="Kuo A."/>
            <person name="Gay G."/>
            <person name="Dore J."/>
            <person name="Kohler A."/>
            <person name="Nagy L.G."/>
            <person name="Floudas D."/>
            <person name="Copeland A."/>
            <person name="Barry K.W."/>
            <person name="Cichocki N."/>
            <person name="Veneault-Fourrey C."/>
            <person name="LaButti K."/>
            <person name="Lindquist E.A."/>
            <person name="Lipzen A."/>
            <person name="Lundell T."/>
            <person name="Morin E."/>
            <person name="Murat C."/>
            <person name="Sun H."/>
            <person name="Tunlid A."/>
            <person name="Henrissat B."/>
            <person name="Grigoriev I.V."/>
            <person name="Hibbett D.S."/>
            <person name="Martin F."/>
            <person name="Nordberg H.P."/>
            <person name="Cantor M.N."/>
            <person name="Hua S.X."/>
        </authorList>
    </citation>
    <scope>NUCLEOTIDE SEQUENCE [LARGE SCALE GENOMIC DNA]</scope>
    <source>
        <strain evidence="9">h7</strain>
    </source>
</reference>
<feature type="domain" description="BHLH" evidence="7">
    <location>
        <begin position="299"/>
        <end position="393"/>
    </location>
</feature>
<evidence type="ECO:0000313" key="9">
    <source>
        <dbReference type="Proteomes" id="UP000053424"/>
    </source>
</evidence>
<feature type="region of interest" description="Disordered" evidence="6">
    <location>
        <begin position="408"/>
        <end position="454"/>
    </location>
</feature>
<dbReference type="EMBL" id="KN831782">
    <property type="protein sequence ID" value="KIM40622.1"/>
    <property type="molecule type" value="Genomic_DNA"/>
</dbReference>
<dbReference type="PANTHER" id="PTHR15741:SF27">
    <property type="entry name" value="TRANSCRIPTION FACTOR AP-4"/>
    <property type="match status" value="1"/>
</dbReference>
<feature type="compositionally biased region" description="Low complexity" evidence="6">
    <location>
        <begin position="200"/>
        <end position="247"/>
    </location>
</feature>
<dbReference type="InterPro" id="IPR011598">
    <property type="entry name" value="bHLH_dom"/>
</dbReference>
<dbReference type="PANTHER" id="PTHR15741">
    <property type="entry name" value="BASIC HELIX-LOOP-HELIX ZIP TRANSCRIPTION FACTOR"/>
    <property type="match status" value="1"/>
</dbReference>
<evidence type="ECO:0000259" key="7">
    <source>
        <dbReference type="PROSITE" id="PS50888"/>
    </source>
</evidence>
<evidence type="ECO:0000256" key="4">
    <source>
        <dbReference type="ARBA" id="ARBA00023163"/>
    </source>
</evidence>
<dbReference type="HOGENOM" id="CLU_051713_0_0_1"/>
<keyword evidence="5" id="KW-0539">Nucleus</keyword>
<dbReference type="GO" id="GO:0000981">
    <property type="term" value="F:DNA-binding transcription factor activity, RNA polymerase II-specific"/>
    <property type="evidence" value="ECO:0007669"/>
    <property type="project" value="TreeGrafter"/>
</dbReference>
<dbReference type="OrthoDB" id="5778525at2759"/>
<accession>A0A0C2YHV9</accession>
<proteinExistence type="predicted"/>
<evidence type="ECO:0000256" key="5">
    <source>
        <dbReference type="ARBA" id="ARBA00023242"/>
    </source>
</evidence>
<evidence type="ECO:0000256" key="6">
    <source>
        <dbReference type="SAM" id="MobiDB-lite"/>
    </source>
</evidence>
<feature type="compositionally biased region" description="Acidic residues" evidence="6">
    <location>
        <begin position="441"/>
        <end position="454"/>
    </location>
</feature>
<organism evidence="8 9">
    <name type="scientific">Hebeloma cylindrosporum</name>
    <dbReference type="NCBI Taxonomy" id="76867"/>
    <lineage>
        <taxon>Eukaryota</taxon>
        <taxon>Fungi</taxon>
        <taxon>Dikarya</taxon>
        <taxon>Basidiomycota</taxon>
        <taxon>Agaricomycotina</taxon>
        <taxon>Agaricomycetes</taxon>
        <taxon>Agaricomycetidae</taxon>
        <taxon>Agaricales</taxon>
        <taxon>Agaricineae</taxon>
        <taxon>Hymenogastraceae</taxon>
        <taxon>Hebeloma</taxon>
    </lineage>
</organism>
<feature type="region of interest" description="Disordered" evidence="6">
    <location>
        <begin position="334"/>
        <end position="382"/>
    </location>
</feature>
<gene>
    <name evidence="8" type="ORF">M413DRAFT_11487</name>
</gene>
<keyword evidence="4" id="KW-0804">Transcription</keyword>
<evidence type="ECO:0000256" key="1">
    <source>
        <dbReference type="ARBA" id="ARBA00004123"/>
    </source>
</evidence>
<feature type="compositionally biased region" description="Polar residues" evidence="6">
    <location>
        <begin position="182"/>
        <end position="193"/>
    </location>
</feature>
<dbReference type="PROSITE" id="PS50888">
    <property type="entry name" value="BHLH"/>
    <property type="match status" value="1"/>
</dbReference>
<dbReference type="InterPro" id="IPR036638">
    <property type="entry name" value="HLH_DNA-bd_sf"/>
</dbReference>
<feature type="compositionally biased region" description="Basic and acidic residues" evidence="6">
    <location>
        <begin position="358"/>
        <end position="376"/>
    </location>
</feature>
<dbReference type="Proteomes" id="UP000053424">
    <property type="component" value="Unassembled WGS sequence"/>
</dbReference>
<evidence type="ECO:0000256" key="3">
    <source>
        <dbReference type="ARBA" id="ARBA00023125"/>
    </source>
</evidence>
<name>A0A0C2YHV9_HEBCY</name>
<reference evidence="9" key="2">
    <citation type="submission" date="2015-01" db="EMBL/GenBank/DDBJ databases">
        <title>Evolutionary Origins and Diversification of the Mycorrhizal Mutualists.</title>
        <authorList>
            <consortium name="DOE Joint Genome Institute"/>
            <consortium name="Mycorrhizal Genomics Consortium"/>
            <person name="Kohler A."/>
            <person name="Kuo A."/>
            <person name="Nagy L.G."/>
            <person name="Floudas D."/>
            <person name="Copeland A."/>
            <person name="Barry K.W."/>
            <person name="Cichocki N."/>
            <person name="Veneault-Fourrey C."/>
            <person name="LaButti K."/>
            <person name="Lindquist E.A."/>
            <person name="Lipzen A."/>
            <person name="Lundell T."/>
            <person name="Morin E."/>
            <person name="Murat C."/>
            <person name="Riley R."/>
            <person name="Ohm R."/>
            <person name="Sun H."/>
            <person name="Tunlid A."/>
            <person name="Henrissat B."/>
            <person name="Grigoriev I.V."/>
            <person name="Hibbett D.S."/>
            <person name="Martin F."/>
        </authorList>
    </citation>
    <scope>NUCLEOTIDE SEQUENCE [LARGE SCALE GENOMIC DNA]</scope>
    <source>
        <strain evidence="9">h7</strain>
    </source>
</reference>
<feature type="compositionally biased region" description="Low complexity" evidence="6">
    <location>
        <begin position="160"/>
        <end position="181"/>
    </location>
</feature>
<dbReference type="SUPFAM" id="SSF47459">
    <property type="entry name" value="HLH, helix-loop-helix DNA-binding domain"/>
    <property type="match status" value="1"/>
</dbReference>
<dbReference type="Gene3D" id="4.10.280.10">
    <property type="entry name" value="Helix-loop-helix DNA-binding domain"/>
    <property type="match status" value="1"/>
</dbReference>
<feature type="compositionally biased region" description="Polar residues" evidence="6">
    <location>
        <begin position="248"/>
        <end position="306"/>
    </location>
</feature>
<protein>
    <recommendedName>
        <fullName evidence="7">BHLH domain-containing protein</fullName>
    </recommendedName>
</protein>
<dbReference type="GO" id="GO:0046983">
    <property type="term" value="F:protein dimerization activity"/>
    <property type="evidence" value="ECO:0007669"/>
    <property type="project" value="InterPro"/>
</dbReference>
<dbReference type="GO" id="GO:0005634">
    <property type="term" value="C:nucleus"/>
    <property type="evidence" value="ECO:0007669"/>
    <property type="project" value="UniProtKB-SubCell"/>
</dbReference>
<dbReference type="STRING" id="686832.A0A0C2YHV9"/>